<dbReference type="Proteomes" id="UP000217785">
    <property type="component" value="Unassembled WGS sequence"/>
</dbReference>
<dbReference type="EMBL" id="BDUF01000109">
    <property type="protein sequence ID" value="GAX91701.1"/>
    <property type="molecule type" value="Genomic_DNA"/>
</dbReference>
<comment type="caution">
    <text evidence="2">The sequence shown here is derived from an EMBL/GenBank/DDBJ whole genome shotgun (WGS) entry which is preliminary data.</text>
</comment>
<gene>
    <name evidence="2" type="ORF">EFBL_3391</name>
</gene>
<keyword evidence="1" id="KW-0472">Membrane</keyword>
<feature type="transmembrane region" description="Helical" evidence="1">
    <location>
        <begin position="50"/>
        <end position="69"/>
    </location>
</feature>
<evidence type="ECO:0000256" key="1">
    <source>
        <dbReference type="SAM" id="Phobius"/>
    </source>
</evidence>
<dbReference type="RefSeq" id="WP_096183756.1">
    <property type="nucleotide sequence ID" value="NZ_BDUF01000109.1"/>
</dbReference>
<sequence>MPHNDYLLRHIHTHHDPFVRDLFKELDQRITMMEEGDDGTFVERMKLADAVFPVLVTVFIIVMFVITIANHT</sequence>
<accession>A0A292YS09</accession>
<evidence type="ECO:0000313" key="3">
    <source>
        <dbReference type="Proteomes" id="UP000217785"/>
    </source>
</evidence>
<keyword evidence="1" id="KW-0812">Transmembrane</keyword>
<dbReference type="AlphaFoldDB" id="A0A292YS09"/>
<evidence type="ECO:0000313" key="2">
    <source>
        <dbReference type="EMBL" id="GAX91701.1"/>
    </source>
</evidence>
<reference evidence="3" key="1">
    <citation type="submission" date="2017-07" db="EMBL/GenBank/DDBJ databases">
        <title>Draft genome sequence of Effusibacillus lacus strain skLN1.</title>
        <authorList>
            <person name="Watanabe M."/>
            <person name="Kojima H."/>
            <person name="Fukui M."/>
        </authorList>
    </citation>
    <scope>NUCLEOTIDE SEQUENCE [LARGE SCALE GENOMIC DNA]</scope>
    <source>
        <strain evidence="3">skLN1</strain>
    </source>
</reference>
<keyword evidence="1" id="KW-1133">Transmembrane helix</keyword>
<name>A0A292YS09_9BACL</name>
<organism evidence="2 3">
    <name type="scientific">Effusibacillus lacus</name>
    <dbReference type="NCBI Taxonomy" id="1348429"/>
    <lineage>
        <taxon>Bacteria</taxon>
        <taxon>Bacillati</taxon>
        <taxon>Bacillota</taxon>
        <taxon>Bacilli</taxon>
        <taxon>Bacillales</taxon>
        <taxon>Alicyclobacillaceae</taxon>
        <taxon>Effusibacillus</taxon>
    </lineage>
</organism>
<proteinExistence type="predicted"/>
<protein>
    <submittedName>
        <fullName evidence="2">Uncharacterized protein</fullName>
    </submittedName>
</protein>
<keyword evidence="3" id="KW-1185">Reference proteome</keyword>